<sequence length="161" mass="17603">MKPLYTLCLLLIPCWCFANAPTLPTEPPSSRQTTGGDEDELVRLFFAAARVGQTEVLATFLDAGFPIDQRNPHSYTALMVAAYNGQKAATTLLIKRGANACIQDKRGNTAIMGAIIKGEFQIARQLYQADCDPRIRNHAGLTLEAFAEKYTQGGMPEVLQP</sequence>
<dbReference type="Pfam" id="PF12796">
    <property type="entry name" value="Ank_2"/>
    <property type="match status" value="1"/>
</dbReference>
<proteinExistence type="predicted"/>
<dbReference type="SUPFAM" id="SSF48403">
    <property type="entry name" value="Ankyrin repeat"/>
    <property type="match status" value="1"/>
</dbReference>
<reference evidence="5 6" key="1">
    <citation type="submission" date="2023-11" db="EMBL/GenBank/DDBJ databases">
        <title>Plant-associative lifestyle of Vibrio porteresiae and its evolutionary dynamics.</title>
        <authorList>
            <person name="Rameshkumar N."/>
            <person name="Kirti K."/>
        </authorList>
    </citation>
    <scope>NUCLEOTIDE SEQUENCE [LARGE SCALE GENOMIC DNA]</scope>
    <source>
        <strain evidence="5 6">MSSRF7</strain>
    </source>
</reference>
<accession>A0ABU4IXN5</accession>
<organism evidence="5 6">
    <name type="scientific">Vibrio rhizosphaerae</name>
    <dbReference type="NCBI Taxonomy" id="398736"/>
    <lineage>
        <taxon>Bacteria</taxon>
        <taxon>Pseudomonadati</taxon>
        <taxon>Pseudomonadota</taxon>
        <taxon>Gammaproteobacteria</taxon>
        <taxon>Vibrionales</taxon>
        <taxon>Vibrionaceae</taxon>
        <taxon>Vibrio</taxon>
    </lineage>
</organism>
<feature type="signal peptide" evidence="4">
    <location>
        <begin position="1"/>
        <end position="18"/>
    </location>
</feature>
<dbReference type="InterPro" id="IPR002110">
    <property type="entry name" value="Ankyrin_rpt"/>
</dbReference>
<evidence type="ECO:0000313" key="6">
    <source>
        <dbReference type="Proteomes" id="UP001279860"/>
    </source>
</evidence>
<dbReference type="Gene3D" id="1.25.40.20">
    <property type="entry name" value="Ankyrin repeat-containing domain"/>
    <property type="match status" value="1"/>
</dbReference>
<evidence type="ECO:0000256" key="3">
    <source>
        <dbReference type="PROSITE-ProRule" id="PRU00023"/>
    </source>
</evidence>
<comment type="caution">
    <text evidence="5">The sequence shown here is derived from an EMBL/GenBank/DDBJ whole genome shotgun (WGS) entry which is preliminary data.</text>
</comment>
<dbReference type="RefSeq" id="WP_318585258.1">
    <property type="nucleotide sequence ID" value="NZ_JAWRCP010000001.1"/>
</dbReference>
<dbReference type="PROSITE" id="PS50297">
    <property type="entry name" value="ANK_REP_REGION"/>
    <property type="match status" value="1"/>
</dbReference>
<keyword evidence="6" id="KW-1185">Reference proteome</keyword>
<dbReference type="InterPro" id="IPR050889">
    <property type="entry name" value="Dendritic_Spine_Reg/Scaffold"/>
</dbReference>
<dbReference type="InterPro" id="IPR036770">
    <property type="entry name" value="Ankyrin_rpt-contain_sf"/>
</dbReference>
<feature type="repeat" description="ANK" evidence="3">
    <location>
        <begin position="73"/>
        <end position="105"/>
    </location>
</feature>
<name>A0ABU4IXN5_9VIBR</name>
<evidence type="ECO:0000313" key="5">
    <source>
        <dbReference type="EMBL" id="MDW6093882.1"/>
    </source>
</evidence>
<keyword evidence="2 3" id="KW-0040">ANK repeat</keyword>
<gene>
    <name evidence="5" type="ORF">SBX64_15190</name>
</gene>
<dbReference type="PROSITE" id="PS50088">
    <property type="entry name" value="ANK_REPEAT"/>
    <property type="match status" value="1"/>
</dbReference>
<dbReference type="EMBL" id="JAWRCP010000001">
    <property type="protein sequence ID" value="MDW6093882.1"/>
    <property type="molecule type" value="Genomic_DNA"/>
</dbReference>
<evidence type="ECO:0000256" key="1">
    <source>
        <dbReference type="ARBA" id="ARBA00022737"/>
    </source>
</evidence>
<dbReference type="SMART" id="SM00248">
    <property type="entry name" value="ANK"/>
    <property type="match status" value="3"/>
</dbReference>
<dbReference type="Proteomes" id="UP001279860">
    <property type="component" value="Unassembled WGS sequence"/>
</dbReference>
<feature type="chain" id="PRO_5046551102" evidence="4">
    <location>
        <begin position="19"/>
        <end position="161"/>
    </location>
</feature>
<keyword evidence="4" id="KW-0732">Signal</keyword>
<evidence type="ECO:0000256" key="2">
    <source>
        <dbReference type="ARBA" id="ARBA00023043"/>
    </source>
</evidence>
<keyword evidence="1" id="KW-0677">Repeat</keyword>
<dbReference type="PANTHER" id="PTHR24166">
    <property type="entry name" value="ROLLING PEBBLES, ISOFORM B"/>
    <property type="match status" value="1"/>
</dbReference>
<evidence type="ECO:0000256" key="4">
    <source>
        <dbReference type="SAM" id="SignalP"/>
    </source>
</evidence>
<protein>
    <submittedName>
        <fullName evidence="5">Ankyrin repeat domain-containing protein</fullName>
    </submittedName>
</protein>
<dbReference type="PANTHER" id="PTHR24166:SF48">
    <property type="entry name" value="PROTEIN VAPYRIN"/>
    <property type="match status" value="1"/>
</dbReference>